<accession>A0A077R975</accession>
<name>A0A077R975_9BASI</name>
<reference evidence="1" key="1">
    <citation type="journal article" date="2014" name="Genome Biol. Evol.">
        <title>Gene Loss Rather Than Gene Gain Is Associated with a Host Jump from Monocots to Dicots in the Smut Fungus Melanopsichium pennsylvanicum.</title>
        <authorList>
            <person name="Sharma R."/>
            <person name="Mishra B."/>
            <person name="Runge F."/>
            <person name="Thines M."/>
        </authorList>
    </citation>
    <scope>NUCLEOTIDE SEQUENCE</scope>
    <source>
        <strain evidence="1">4</strain>
    </source>
</reference>
<dbReference type="AlphaFoldDB" id="A0A077R975"/>
<evidence type="ECO:0000313" key="1">
    <source>
        <dbReference type="EMBL" id="CDI55796.1"/>
    </source>
</evidence>
<protein>
    <submittedName>
        <fullName evidence="1">Uncharacterized protein</fullName>
    </submittedName>
</protein>
<dbReference type="EMBL" id="HG529665">
    <property type="protein sequence ID" value="CDI55796.1"/>
    <property type="molecule type" value="Genomic_DNA"/>
</dbReference>
<organism evidence="1">
    <name type="scientific">Melanopsichium pennsylvanicum 4</name>
    <dbReference type="NCBI Taxonomy" id="1398559"/>
    <lineage>
        <taxon>Eukaryota</taxon>
        <taxon>Fungi</taxon>
        <taxon>Dikarya</taxon>
        <taxon>Basidiomycota</taxon>
        <taxon>Ustilaginomycotina</taxon>
        <taxon>Ustilaginomycetes</taxon>
        <taxon>Ustilaginales</taxon>
        <taxon>Ustilaginaceae</taxon>
        <taxon>Melanopsichium</taxon>
    </lineage>
</organism>
<sequence length="142" mass="16321">MLNSPSPTSFDHRVSAQELKHLSDILENSHFATHNGQVSHLIVLALRVIFCVFSNNKMTDDQEQISLVHQLILKKTTNKLSKCKISFDARLKKVVRLDKVLLLNGDGLKIKFRKGQEFLFENVIKRDEVFNCILALAPQKWH</sequence>
<proteinExistence type="predicted"/>